<evidence type="ECO:0000259" key="16">
    <source>
        <dbReference type="SMART" id="SM00092"/>
    </source>
</evidence>
<dbReference type="CDD" id="cd06265">
    <property type="entry name" value="RNase_A_canonical"/>
    <property type="match status" value="2"/>
</dbReference>
<dbReference type="InterPro" id="IPR001427">
    <property type="entry name" value="RNaseA"/>
</dbReference>
<dbReference type="Proteomes" id="UP000242450">
    <property type="component" value="Chromosome 12"/>
</dbReference>
<evidence type="ECO:0000256" key="13">
    <source>
        <dbReference type="ARBA" id="ARBA00045536"/>
    </source>
</evidence>
<accession>A0A212CVF4</accession>
<evidence type="ECO:0000256" key="9">
    <source>
        <dbReference type="ARBA" id="ARBA00023022"/>
    </source>
</evidence>
<evidence type="ECO:0000256" key="8">
    <source>
        <dbReference type="ARBA" id="ARBA00022801"/>
    </source>
</evidence>
<reference evidence="17 18" key="1">
    <citation type="journal article" date="2018" name="Mol. Genet. Genomics">
        <title>The red deer Cervus elaphus genome CerEla1.0: sequencing, annotating, genes, and chromosomes.</title>
        <authorList>
            <person name="Bana N.A."/>
            <person name="Nyiri A."/>
            <person name="Nagy J."/>
            <person name="Frank K."/>
            <person name="Nagy T."/>
            <person name="Steger V."/>
            <person name="Schiller M."/>
            <person name="Lakatos P."/>
            <person name="Sugar L."/>
            <person name="Horn P."/>
            <person name="Barta E."/>
            <person name="Orosz L."/>
        </authorList>
    </citation>
    <scope>NUCLEOTIDE SEQUENCE [LARGE SCALE GENOMIC DNA]</scope>
    <source>
        <strain evidence="17">Hungarian</strain>
    </source>
</reference>
<evidence type="ECO:0000256" key="6">
    <source>
        <dbReference type="ARBA" id="ARBA00022729"/>
    </source>
</evidence>
<evidence type="ECO:0000256" key="2">
    <source>
        <dbReference type="ARBA" id="ARBA00005600"/>
    </source>
</evidence>
<evidence type="ECO:0000313" key="18">
    <source>
        <dbReference type="Proteomes" id="UP000242450"/>
    </source>
</evidence>
<dbReference type="AlphaFoldDB" id="A0A212CVF4"/>
<dbReference type="GO" id="GO:0050830">
    <property type="term" value="P:defense response to Gram-positive bacterium"/>
    <property type="evidence" value="ECO:0007669"/>
    <property type="project" value="TreeGrafter"/>
</dbReference>
<sequence length="450" mass="51728">MVSPKHQPKEQGWEPLLKEMMMVLSPLFWVFMLGLSLTPLTLAKDDRRYRHFLTQHYDRSPKGRDNKYCETMMERRKLTKPCKGINTFVHGNKNDIKDICKDKNGKPYRGNLRISKSAFQVTICKHKGGSTRPPCYYKATKAYRVIVIGCEKGWPVHFDDPELALLFLHSISPLHRGNIRISKAVMALQRTQVFLLFLLLSLLGLGLVQPSYGQDRMYQRFLRQHVDPDETAGSDGYCNLMMQRRKMTSHQCKRFNTFIHEDLWNIRSICSTANIQCKNGPMNCHEGVVRVTDCRETGSSRAPNCRYRAKASTRRVVIACEGNPECISTLLMLVTSDIYTLINYVGFINYLFYGVTVAGQIVLRWKKPDINRPIKVNLLFPIIYLLFWAFLLVFSLWSEPVVCGIGLAIMLTGVPVYFLGVSWQHKPRCFNKFIGELLKIMGSQRAPGLE</sequence>
<feature type="transmembrane region" description="Helical" evidence="15">
    <location>
        <begin position="193"/>
        <end position="212"/>
    </location>
</feature>
<dbReference type="InterPro" id="IPR036816">
    <property type="entry name" value="RNaseA-like_dom_sf"/>
</dbReference>
<dbReference type="FunFam" id="3.10.130.10:FF:000001">
    <property type="entry name" value="Ribonuclease pancreatic"/>
    <property type="match status" value="2"/>
</dbReference>
<keyword evidence="15" id="KW-0812">Transmembrane</keyword>
<comment type="function">
    <text evidence="13">Cleaves preferentially after uridine bases. Has antimicrobial activity against uropathogenic E.coli (UPEC). Probably contributes to urinary tract sterility.</text>
</comment>
<evidence type="ECO:0000256" key="15">
    <source>
        <dbReference type="SAM" id="Phobius"/>
    </source>
</evidence>
<name>A0A212CVF4_CEREH</name>
<evidence type="ECO:0000256" key="11">
    <source>
        <dbReference type="ARBA" id="ARBA00023283"/>
    </source>
</evidence>
<evidence type="ECO:0000256" key="3">
    <source>
        <dbReference type="ARBA" id="ARBA00022525"/>
    </source>
</evidence>
<dbReference type="Pfam" id="PF00074">
    <property type="entry name" value="RnaseA"/>
    <property type="match status" value="2"/>
</dbReference>
<protein>
    <recommendedName>
        <fullName evidence="12">Ribonuclease 4</fullName>
    </recommendedName>
</protein>
<evidence type="ECO:0000256" key="7">
    <source>
        <dbReference type="ARBA" id="ARBA00022759"/>
    </source>
</evidence>
<dbReference type="InterPro" id="IPR023412">
    <property type="entry name" value="RNaseA_domain"/>
</dbReference>
<feature type="transmembrane region" description="Helical" evidence="15">
    <location>
        <begin position="341"/>
        <end position="365"/>
    </location>
</feature>
<dbReference type="GO" id="GO:0016787">
    <property type="term" value="F:hydrolase activity"/>
    <property type="evidence" value="ECO:0007669"/>
    <property type="project" value="UniProtKB-KW"/>
</dbReference>
<dbReference type="GO" id="GO:0004519">
    <property type="term" value="F:endonuclease activity"/>
    <property type="evidence" value="ECO:0007669"/>
    <property type="project" value="UniProtKB-KW"/>
</dbReference>
<evidence type="ECO:0000313" key="17">
    <source>
        <dbReference type="EMBL" id="OWK09965.1"/>
    </source>
</evidence>
<dbReference type="GO" id="GO:0003676">
    <property type="term" value="F:nucleic acid binding"/>
    <property type="evidence" value="ECO:0007669"/>
    <property type="project" value="InterPro"/>
</dbReference>
<comment type="similarity">
    <text evidence="2 14">Belongs to the pancreatic ribonuclease family.</text>
</comment>
<evidence type="ECO:0000256" key="14">
    <source>
        <dbReference type="RuleBase" id="RU000651"/>
    </source>
</evidence>
<keyword evidence="5 14" id="KW-0540">Nuclease</keyword>
<dbReference type="OrthoDB" id="8573660at2759"/>
<evidence type="ECO:0000256" key="1">
    <source>
        <dbReference type="ARBA" id="ARBA00004613"/>
    </source>
</evidence>
<dbReference type="PANTHER" id="PTHR11437">
    <property type="entry name" value="RIBONUCLEASE"/>
    <property type="match status" value="1"/>
</dbReference>
<dbReference type="Gene3D" id="3.10.130.10">
    <property type="entry name" value="Ribonuclease A-like domain"/>
    <property type="match status" value="2"/>
</dbReference>
<keyword evidence="6" id="KW-0732">Signal</keyword>
<feature type="transmembrane region" description="Helical" evidence="15">
    <location>
        <begin position="404"/>
        <end position="423"/>
    </location>
</feature>
<gene>
    <name evidence="17" type="ORF">Celaphus_00006444</name>
</gene>
<keyword evidence="4" id="KW-0929">Antimicrobial</keyword>
<evidence type="ECO:0000256" key="10">
    <source>
        <dbReference type="ARBA" id="ARBA00023157"/>
    </source>
</evidence>
<keyword evidence="7 14" id="KW-0255">Endonuclease</keyword>
<feature type="transmembrane region" description="Helical" evidence="15">
    <location>
        <begin position="20"/>
        <end position="43"/>
    </location>
</feature>
<comment type="subcellular location">
    <subcellularLocation>
        <location evidence="1">Secreted</location>
    </subcellularLocation>
</comment>
<evidence type="ECO:0000256" key="4">
    <source>
        <dbReference type="ARBA" id="ARBA00022529"/>
    </source>
</evidence>
<dbReference type="PROSITE" id="PS00127">
    <property type="entry name" value="RNASE_PANCREATIC"/>
    <property type="match status" value="2"/>
</dbReference>
<keyword evidence="3" id="KW-0964">Secreted</keyword>
<comment type="caution">
    <text evidence="17">The sequence shown here is derived from an EMBL/GenBank/DDBJ whole genome shotgun (WGS) entry which is preliminary data.</text>
</comment>
<keyword evidence="15" id="KW-0472">Membrane</keyword>
<dbReference type="SMART" id="SM00092">
    <property type="entry name" value="RNAse_Pc"/>
    <property type="match status" value="2"/>
</dbReference>
<evidence type="ECO:0000256" key="12">
    <source>
        <dbReference type="ARBA" id="ARBA00040186"/>
    </source>
</evidence>
<keyword evidence="18" id="KW-1185">Reference proteome</keyword>
<dbReference type="SUPFAM" id="SSF54076">
    <property type="entry name" value="RNase A-like"/>
    <property type="match status" value="2"/>
</dbReference>
<dbReference type="GO" id="GO:0005615">
    <property type="term" value="C:extracellular space"/>
    <property type="evidence" value="ECO:0007669"/>
    <property type="project" value="TreeGrafter"/>
</dbReference>
<keyword evidence="15" id="KW-1133">Transmembrane helix</keyword>
<dbReference type="InterPro" id="IPR023411">
    <property type="entry name" value="RNaseA_AS"/>
</dbReference>
<keyword evidence="11" id="KW-0873">Pyrrolidone carboxylic acid</keyword>
<keyword evidence="10" id="KW-1015">Disulfide bond</keyword>
<dbReference type="EMBL" id="MKHE01000012">
    <property type="protein sequence ID" value="OWK09965.1"/>
    <property type="molecule type" value="Genomic_DNA"/>
</dbReference>
<feature type="transmembrane region" description="Helical" evidence="15">
    <location>
        <begin position="377"/>
        <end position="398"/>
    </location>
</feature>
<dbReference type="PRINTS" id="PR00794">
    <property type="entry name" value="RIBONUCLEASE"/>
</dbReference>
<feature type="domain" description="Ribonuclease A-domain" evidence="16">
    <location>
        <begin position="45"/>
        <end position="162"/>
    </location>
</feature>
<feature type="domain" description="Ribonuclease A-domain" evidence="16">
    <location>
        <begin position="214"/>
        <end position="327"/>
    </location>
</feature>
<dbReference type="FunFam" id="1.20.1740.10:FF:000115">
    <property type="entry name" value="Cationic amino acid transporter, putative"/>
    <property type="match status" value="1"/>
</dbReference>
<keyword evidence="9" id="KW-0044">Antibiotic</keyword>
<organism evidence="17 18">
    <name type="scientific">Cervus elaphus hippelaphus</name>
    <name type="common">European red deer</name>
    <dbReference type="NCBI Taxonomy" id="46360"/>
    <lineage>
        <taxon>Eukaryota</taxon>
        <taxon>Metazoa</taxon>
        <taxon>Chordata</taxon>
        <taxon>Craniata</taxon>
        <taxon>Vertebrata</taxon>
        <taxon>Euteleostomi</taxon>
        <taxon>Mammalia</taxon>
        <taxon>Eutheria</taxon>
        <taxon>Laurasiatheria</taxon>
        <taxon>Artiodactyla</taxon>
        <taxon>Ruminantia</taxon>
        <taxon>Pecora</taxon>
        <taxon>Cervidae</taxon>
        <taxon>Cervinae</taxon>
        <taxon>Cervus</taxon>
    </lineage>
</organism>
<dbReference type="GO" id="GO:0004540">
    <property type="term" value="F:RNA nuclease activity"/>
    <property type="evidence" value="ECO:0007669"/>
    <property type="project" value="UniProtKB-ARBA"/>
</dbReference>
<proteinExistence type="inferred from homology"/>
<evidence type="ECO:0000256" key="5">
    <source>
        <dbReference type="ARBA" id="ARBA00022722"/>
    </source>
</evidence>
<keyword evidence="8 14" id="KW-0378">Hydrolase</keyword>
<dbReference type="PANTHER" id="PTHR11437:SF53">
    <property type="entry name" value="RIBONUCLEASE 4"/>
    <property type="match status" value="1"/>
</dbReference>